<protein>
    <submittedName>
        <fullName evidence="1">Uncharacterized protein</fullName>
    </submittedName>
</protein>
<sequence>TVGIAPLARVQICNRRAKRTVARRDADRSGFHACEQLGSRRRSSSSTLLITGQLSQRPLNVSRSCLPSTAPAIQTIPYAVTSIVDGGGLMETW</sequence>
<reference evidence="1" key="1">
    <citation type="journal article" date="2020" name="Stud. Mycol.">
        <title>101 Dothideomycetes genomes: a test case for predicting lifestyles and emergence of pathogens.</title>
        <authorList>
            <person name="Haridas S."/>
            <person name="Albert R."/>
            <person name="Binder M."/>
            <person name="Bloem J."/>
            <person name="Labutti K."/>
            <person name="Salamov A."/>
            <person name="Andreopoulos B."/>
            <person name="Baker S."/>
            <person name="Barry K."/>
            <person name="Bills G."/>
            <person name="Bluhm B."/>
            <person name="Cannon C."/>
            <person name="Castanera R."/>
            <person name="Culley D."/>
            <person name="Daum C."/>
            <person name="Ezra D."/>
            <person name="Gonzalez J."/>
            <person name="Henrissat B."/>
            <person name="Kuo A."/>
            <person name="Liang C."/>
            <person name="Lipzen A."/>
            <person name="Lutzoni F."/>
            <person name="Magnuson J."/>
            <person name="Mondo S."/>
            <person name="Nolan M."/>
            <person name="Ohm R."/>
            <person name="Pangilinan J."/>
            <person name="Park H.-J."/>
            <person name="Ramirez L."/>
            <person name="Alfaro M."/>
            <person name="Sun H."/>
            <person name="Tritt A."/>
            <person name="Yoshinaga Y."/>
            <person name="Zwiers L.-H."/>
            <person name="Turgeon B."/>
            <person name="Goodwin S."/>
            <person name="Spatafora J."/>
            <person name="Crous P."/>
            <person name="Grigoriev I."/>
        </authorList>
    </citation>
    <scope>NUCLEOTIDE SEQUENCE</scope>
    <source>
        <strain evidence="1">CBS 113979</strain>
    </source>
</reference>
<accession>A0A6G1HCH2</accession>
<evidence type="ECO:0000313" key="1">
    <source>
        <dbReference type="EMBL" id="KAF1990926.1"/>
    </source>
</evidence>
<dbReference type="AlphaFoldDB" id="A0A6G1HCH2"/>
<feature type="non-terminal residue" evidence="1">
    <location>
        <position position="1"/>
    </location>
</feature>
<name>A0A6G1HCH2_9PEZI</name>
<organism evidence="1 2">
    <name type="scientific">Aulographum hederae CBS 113979</name>
    <dbReference type="NCBI Taxonomy" id="1176131"/>
    <lineage>
        <taxon>Eukaryota</taxon>
        <taxon>Fungi</taxon>
        <taxon>Dikarya</taxon>
        <taxon>Ascomycota</taxon>
        <taxon>Pezizomycotina</taxon>
        <taxon>Dothideomycetes</taxon>
        <taxon>Pleosporomycetidae</taxon>
        <taxon>Aulographales</taxon>
        <taxon>Aulographaceae</taxon>
    </lineage>
</organism>
<dbReference type="EMBL" id="ML977140">
    <property type="protein sequence ID" value="KAF1990926.1"/>
    <property type="molecule type" value="Genomic_DNA"/>
</dbReference>
<keyword evidence="2" id="KW-1185">Reference proteome</keyword>
<evidence type="ECO:0000313" key="2">
    <source>
        <dbReference type="Proteomes" id="UP000800041"/>
    </source>
</evidence>
<proteinExistence type="predicted"/>
<gene>
    <name evidence="1" type="ORF">K402DRAFT_389131</name>
</gene>
<dbReference type="Proteomes" id="UP000800041">
    <property type="component" value="Unassembled WGS sequence"/>
</dbReference>